<keyword evidence="9" id="KW-1185">Reference proteome</keyword>
<dbReference type="SUPFAM" id="SSF54534">
    <property type="entry name" value="FKBP-like"/>
    <property type="match status" value="1"/>
</dbReference>
<dbReference type="RefSeq" id="WP_147661883.1">
    <property type="nucleotide sequence ID" value="NZ_CP042905.2"/>
</dbReference>
<evidence type="ECO:0000256" key="5">
    <source>
        <dbReference type="ARBA" id="ARBA00023235"/>
    </source>
</evidence>
<dbReference type="PROSITE" id="PS50198">
    <property type="entry name" value="PPIC_PPIASE_2"/>
    <property type="match status" value="1"/>
</dbReference>
<dbReference type="Proteomes" id="UP000321408">
    <property type="component" value="Chromosome"/>
</dbReference>
<dbReference type="EMBL" id="CP042905">
    <property type="protein sequence ID" value="QEE14948.1"/>
    <property type="molecule type" value="Genomic_DNA"/>
</dbReference>
<dbReference type="Pfam" id="PF00639">
    <property type="entry name" value="Rotamase"/>
    <property type="match status" value="1"/>
</dbReference>
<dbReference type="InterPro" id="IPR050245">
    <property type="entry name" value="PrsA_foldase"/>
</dbReference>
<gene>
    <name evidence="8" type="ORF">DSAG12_00771</name>
</gene>
<evidence type="ECO:0000256" key="2">
    <source>
        <dbReference type="ARBA" id="ARBA00013194"/>
    </source>
</evidence>
<comment type="catalytic activity">
    <reaction evidence="1">
        <text>[protein]-peptidylproline (omega=180) = [protein]-peptidylproline (omega=0)</text>
        <dbReference type="Rhea" id="RHEA:16237"/>
        <dbReference type="Rhea" id="RHEA-COMP:10747"/>
        <dbReference type="Rhea" id="RHEA-COMP:10748"/>
        <dbReference type="ChEBI" id="CHEBI:83833"/>
        <dbReference type="ChEBI" id="CHEBI:83834"/>
        <dbReference type="EC" id="5.2.1.8"/>
    </reaction>
</comment>
<keyword evidence="5 8" id="KW-0413">Isomerase</keyword>
<accession>A0A5B9D713</accession>
<sequence length="112" mass="12266">MGKSNNKKKGNKNLKSGGSPIKGGKLKASHILVKKLSLAQQICDDLTEGISFQELAKKYSECSSKNKGGNLGEFGKGKMVPEFWNACVKLKVGHISEPVRSQFGYHIIKRTM</sequence>
<evidence type="ECO:0000259" key="7">
    <source>
        <dbReference type="PROSITE" id="PS50198"/>
    </source>
</evidence>
<name>A0A5B9D713_9ARCH</name>
<dbReference type="InterPro" id="IPR000297">
    <property type="entry name" value="PPIase_PpiC"/>
</dbReference>
<dbReference type="GO" id="GO:0003755">
    <property type="term" value="F:peptidyl-prolyl cis-trans isomerase activity"/>
    <property type="evidence" value="ECO:0007669"/>
    <property type="project" value="UniProtKB-KW"/>
</dbReference>
<dbReference type="EC" id="5.2.1.8" evidence="2"/>
<reference evidence="8 9" key="2">
    <citation type="journal article" date="2024" name="Int. J. Syst. Evol. Microbiol.">
        <title>Promethearchaeum syntrophicum gen. nov., sp. nov., an anaerobic, obligately syntrophic archaeon, the first isolate of the lineage 'Asgard' archaea, and proposal of the new archaeal phylum Promethearchaeota phyl. nov. and kingdom Promethearchaeati regn. nov.</title>
        <authorList>
            <person name="Imachi H."/>
            <person name="Nobu M.K."/>
            <person name="Kato S."/>
            <person name="Takaki Y."/>
            <person name="Miyazaki M."/>
            <person name="Miyata M."/>
            <person name="Ogawara M."/>
            <person name="Saito Y."/>
            <person name="Sakai S."/>
            <person name="Tahara Y.O."/>
            <person name="Takano Y."/>
            <person name="Tasumi E."/>
            <person name="Uematsu K."/>
            <person name="Yoshimura T."/>
            <person name="Itoh T."/>
            <person name="Ohkuma M."/>
            <person name="Takai K."/>
        </authorList>
    </citation>
    <scope>NUCLEOTIDE SEQUENCE [LARGE SCALE GENOMIC DNA]</scope>
    <source>
        <strain evidence="8 9">MK-D1</strain>
    </source>
</reference>
<evidence type="ECO:0000256" key="3">
    <source>
        <dbReference type="ARBA" id="ARBA00022729"/>
    </source>
</evidence>
<keyword evidence="3" id="KW-0732">Signal</keyword>
<dbReference type="PANTHER" id="PTHR47245">
    <property type="entry name" value="PEPTIDYLPROLYL ISOMERASE"/>
    <property type="match status" value="1"/>
</dbReference>
<evidence type="ECO:0000256" key="4">
    <source>
        <dbReference type="ARBA" id="ARBA00023110"/>
    </source>
</evidence>
<dbReference type="Gene3D" id="3.10.50.40">
    <property type="match status" value="1"/>
</dbReference>
<feature type="compositionally biased region" description="Basic residues" evidence="6">
    <location>
        <begin position="1"/>
        <end position="12"/>
    </location>
</feature>
<evidence type="ECO:0000313" key="8">
    <source>
        <dbReference type="EMBL" id="QEE14948.1"/>
    </source>
</evidence>
<reference evidence="8 9" key="1">
    <citation type="journal article" date="2020" name="Nature">
        <title>Isolation of an archaeon at the prokaryote-eukaryote interface.</title>
        <authorList>
            <person name="Imachi H."/>
            <person name="Nobu M.K."/>
            <person name="Nakahara N."/>
            <person name="Morono Y."/>
            <person name="Ogawara M."/>
            <person name="Takaki Y."/>
            <person name="Takano Y."/>
            <person name="Uematsu K."/>
            <person name="Ikuta T."/>
            <person name="Ito M."/>
            <person name="Matsui Y."/>
            <person name="Miyazaki M."/>
            <person name="Murata K."/>
            <person name="Saito Y."/>
            <person name="Sakai S."/>
            <person name="Song C."/>
            <person name="Tasumi E."/>
            <person name="Yamanaka Y."/>
            <person name="Yamaguchi T."/>
            <person name="Kamagata Y."/>
            <person name="Tamaki H."/>
            <person name="Takai K."/>
        </authorList>
    </citation>
    <scope>NUCLEOTIDE SEQUENCE [LARGE SCALE GENOMIC DNA]</scope>
    <source>
        <strain evidence="8 9">MK-D1</strain>
    </source>
</reference>
<dbReference type="KEGG" id="psyt:DSAG12_00771"/>
<evidence type="ECO:0000313" key="9">
    <source>
        <dbReference type="Proteomes" id="UP000321408"/>
    </source>
</evidence>
<dbReference type="OrthoDB" id="52538at2157"/>
<proteinExistence type="predicted"/>
<evidence type="ECO:0000256" key="6">
    <source>
        <dbReference type="SAM" id="MobiDB-lite"/>
    </source>
</evidence>
<keyword evidence="4" id="KW-0697">Rotamase</keyword>
<dbReference type="PANTHER" id="PTHR47245:SF1">
    <property type="entry name" value="FOLDASE PROTEIN PRSA"/>
    <property type="match status" value="1"/>
</dbReference>
<dbReference type="InterPro" id="IPR046357">
    <property type="entry name" value="PPIase_dom_sf"/>
</dbReference>
<feature type="region of interest" description="Disordered" evidence="6">
    <location>
        <begin position="1"/>
        <end position="24"/>
    </location>
</feature>
<organism evidence="8 9">
    <name type="scientific">Promethearchaeum syntrophicum</name>
    <dbReference type="NCBI Taxonomy" id="2594042"/>
    <lineage>
        <taxon>Archaea</taxon>
        <taxon>Promethearchaeati</taxon>
        <taxon>Promethearchaeota</taxon>
        <taxon>Promethearchaeia</taxon>
        <taxon>Promethearchaeales</taxon>
        <taxon>Promethearchaeaceae</taxon>
        <taxon>Promethearchaeum</taxon>
    </lineage>
</organism>
<feature type="domain" description="PpiC" evidence="7">
    <location>
        <begin position="23"/>
        <end position="112"/>
    </location>
</feature>
<dbReference type="AlphaFoldDB" id="A0A5B9D713"/>
<dbReference type="GeneID" id="41328773"/>
<protein>
    <recommendedName>
        <fullName evidence="2">peptidylprolyl isomerase</fullName>
        <ecNumber evidence="2">5.2.1.8</ecNumber>
    </recommendedName>
</protein>
<evidence type="ECO:0000256" key="1">
    <source>
        <dbReference type="ARBA" id="ARBA00000971"/>
    </source>
</evidence>